<evidence type="ECO:0000313" key="2">
    <source>
        <dbReference type="Proteomes" id="UP000660380"/>
    </source>
</evidence>
<protein>
    <submittedName>
        <fullName evidence="1">Uncharacterized protein</fullName>
    </submittedName>
</protein>
<comment type="caution">
    <text evidence="1">The sequence shown here is derived from an EMBL/GenBank/DDBJ whole genome shotgun (WGS) entry which is preliminary data.</text>
</comment>
<dbReference type="RefSeq" id="WP_029636384.1">
    <property type="nucleotide sequence ID" value="NZ_JACJTA010000025.1"/>
</dbReference>
<gene>
    <name evidence="1" type="ORF">H6G81_13715</name>
</gene>
<reference evidence="1 2" key="1">
    <citation type="journal article" date="2020" name="ISME J.">
        <title>Comparative genomics reveals insights into cyanobacterial evolution and habitat adaptation.</title>
        <authorList>
            <person name="Chen M.Y."/>
            <person name="Teng W.K."/>
            <person name="Zhao L."/>
            <person name="Hu C.X."/>
            <person name="Zhou Y.K."/>
            <person name="Han B.P."/>
            <person name="Song L.R."/>
            <person name="Shu W.S."/>
        </authorList>
    </citation>
    <scope>NUCLEOTIDE SEQUENCE [LARGE SCALE GENOMIC DNA]</scope>
    <source>
        <strain evidence="1 2">FACHB-248</strain>
    </source>
</reference>
<accession>A0ABR8GR08</accession>
<name>A0ABR8GR08_9CYAN</name>
<dbReference type="Proteomes" id="UP000660380">
    <property type="component" value="Unassembled WGS sequence"/>
</dbReference>
<dbReference type="EMBL" id="JACJTA010000025">
    <property type="protein sequence ID" value="MBD2605560.1"/>
    <property type="molecule type" value="Genomic_DNA"/>
</dbReference>
<sequence>MTTYRIRGQVKNTENIPEAVPLRVEAWDKDEHFDDRLGSSKTDSEGIFDIEFTEQDFIQDTEERDWIPDVFFVVYRGKDLVGSTVEECLESIIWKYFLVVVQQSQVQRVLPKLPLKLNGNNTGSIQILAAGIVPETTTPTKPLNGFQIYNDNVVDILPTIENVNPLPTTRNSALVTVDNSGGSLQQIVDNALGQVLCRSSNNDPKAFLDSLTKTFTPQESNGRITYNWTPCSYNTVQTELGGTVSGAQASLYHRAKTLLDDALRQLDKLYALNPAADPQNMEAVRSVVRTQIVELINELGTQGGPRTQRVDSLFQLLLGDVEENDSFEKIGGQLKDLADIFGLVRSRVNNVDEEQNFSNYLIIKDSLLSLRDSWNAFNADTGGGAYIGTQLVLLSQALSVVAESVQETYRIMDSVFLGPAERQAVWIDFAKARQNPPNRDKKLAFPLPDGTQYTIEETKQLKPAMTIEKLLSWTLNWSTKEAPTIAIAGGKLGIAKSIVETSNRLMILVQAASYVRVPNTAFQRAGVVRALRDLSFQLFEVKRLAAELIPPLTGEKMPDADDVKDLLQDIRDLLRQNPEIVKALGRNLNRSQ</sequence>
<organism evidence="1 2">
    <name type="scientific">Scytonema hofmannii FACHB-248</name>
    <dbReference type="NCBI Taxonomy" id="1842502"/>
    <lineage>
        <taxon>Bacteria</taxon>
        <taxon>Bacillati</taxon>
        <taxon>Cyanobacteriota</taxon>
        <taxon>Cyanophyceae</taxon>
        <taxon>Nostocales</taxon>
        <taxon>Scytonemataceae</taxon>
        <taxon>Scytonema</taxon>
    </lineage>
</organism>
<evidence type="ECO:0000313" key="1">
    <source>
        <dbReference type="EMBL" id="MBD2605560.1"/>
    </source>
</evidence>
<keyword evidence="2" id="KW-1185">Reference proteome</keyword>
<proteinExistence type="predicted"/>